<dbReference type="EMBL" id="FLTS01000001">
    <property type="protein sequence ID" value="SBV37730.1"/>
    <property type="molecule type" value="Genomic_DNA"/>
</dbReference>
<evidence type="ECO:0000313" key="1">
    <source>
        <dbReference type="EMBL" id="SBV37730.1"/>
    </source>
</evidence>
<proteinExistence type="predicted"/>
<organism evidence="1">
    <name type="scientific">uncultured Stenotrophomonas sp</name>
    <dbReference type="NCBI Taxonomy" id="165438"/>
    <lineage>
        <taxon>Bacteria</taxon>
        <taxon>Pseudomonadati</taxon>
        <taxon>Pseudomonadota</taxon>
        <taxon>Gammaproteobacteria</taxon>
        <taxon>Lysobacterales</taxon>
        <taxon>Lysobacteraceae</taxon>
        <taxon>Stenotrophomonas</taxon>
        <taxon>environmental samples</taxon>
    </lineage>
</organism>
<gene>
    <name evidence="1" type="ORF">STPYR_12673</name>
</gene>
<reference evidence="1" key="1">
    <citation type="submission" date="2016-03" db="EMBL/GenBank/DDBJ databases">
        <authorList>
            <person name="Ploux O."/>
        </authorList>
    </citation>
    <scope>NUCLEOTIDE SEQUENCE</scope>
    <source>
        <strain evidence="1">UC10</strain>
    </source>
</reference>
<name>A0A1Y5Q638_9GAMM</name>
<sequence length="56" mass="6440">MESFSYAGLPCFGTHLWTDIQYPHRLHRAGFPIEVHRSICDSHASLCFNCTFVRPS</sequence>
<protein>
    <submittedName>
        <fullName evidence="1">Uncharacterized protein</fullName>
    </submittedName>
</protein>
<dbReference type="AlphaFoldDB" id="A0A1Y5Q638"/>
<accession>A0A1Y5Q638</accession>